<organism evidence="1">
    <name type="scientific">mine drainage metagenome</name>
    <dbReference type="NCBI Taxonomy" id="410659"/>
    <lineage>
        <taxon>unclassified sequences</taxon>
        <taxon>metagenomes</taxon>
        <taxon>ecological metagenomes</taxon>
    </lineage>
</organism>
<dbReference type="InterPro" id="IPR006691">
    <property type="entry name" value="GyrA/parC_rep"/>
</dbReference>
<protein>
    <recommendedName>
        <fullName evidence="2">DNA gyrase subunit A</fullName>
    </recommendedName>
</protein>
<feature type="non-terminal residue" evidence="1">
    <location>
        <position position="1"/>
    </location>
</feature>
<reference evidence="1" key="1">
    <citation type="submission" date="2013-08" db="EMBL/GenBank/DDBJ databases">
        <authorList>
            <person name="Mendez C."/>
            <person name="Richter M."/>
            <person name="Ferrer M."/>
            <person name="Sanchez J."/>
        </authorList>
    </citation>
    <scope>NUCLEOTIDE SEQUENCE</scope>
</reference>
<dbReference type="GO" id="GO:0003916">
    <property type="term" value="F:DNA topoisomerase activity"/>
    <property type="evidence" value="ECO:0007669"/>
    <property type="project" value="InterPro"/>
</dbReference>
<dbReference type="AlphaFoldDB" id="T0ZKV1"/>
<dbReference type="GO" id="GO:0006265">
    <property type="term" value="P:DNA topological change"/>
    <property type="evidence" value="ECO:0007669"/>
    <property type="project" value="InterPro"/>
</dbReference>
<evidence type="ECO:0000313" key="1">
    <source>
        <dbReference type="EMBL" id="EQD29364.1"/>
    </source>
</evidence>
<proteinExistence type="predicted"/>
<reference evidence="1" key="2">
    <citation type="journal article" date="2014" name="ISME J.">
        <title>Microbial stratification in low pH oxic and suboxic macroscopic growths along an acid mine drainage.</title>
        <authorList>
            <person name="Mendez-Garcia C."/>
            <person name="Mesa V."/>
            <person name="Sprenger R.R."/>
            <person name="Richter M."/>
            <person name="Diez M.S."/>
            <person name="Solano J."/>
            <person name="Bargiela R."/>
            <person name="Golyshina O.V."/>
            <person name="Manteca A."/>
            <person name="Ramos J.L."/>
            <person name="Gallego J.R."/>
            <person name="Llorente I."/>
            <person name="Martins Dos Santos V.A."/>
            <person name="Jensen O.N."/>
            <person name="Pelaez A.I."/>
            <person name="Sanchez J."/>
            <person name="Ferrer M."/>
        </authorList>
    </citation>
    <scope>NUCLEOTIDE SEQUENCE</scope>
</reference>
<evidence type="ECO:0008006" key="2">
    <source>
        <dbReference type="Google" id="ProtNLM"/>
    </source>
</evidence>
<dbReference type="EMBL" id="AUZX01015321">
    <property type="protein sequence ID" value="EQD29364.1"/>
    <property type="molecule type" value="Genomic_DNA"/>
</dbReference>
<dbReference type="Gene3D" id="2.120.10.90">
    <property type="entry name" value="DNA gyrase/topoisomerase IV, subunit A, C-terminal"/>
    <property type="match status" value="1"/>
</dbReference>
<name>T0ZKV1_9ZZZZ</name>
<dbReference type="SUPFAM" id="SSF101904">
    <property type="entry name" value="GyrA/ParC C-terminal domain-like"/>
    <property type="match status" value="1"/>
</dbReference>
<dbReference type="GO" id="GO:0003677">
    <property type="term" value="F:DNA binding"/>
    <property type="evidence" value="ECO:0007669"/>
    <property type="project" value="InterPro"/>
</dbReference>
<accession>T0ZKV1</accession>
<sequence length="60" mass="6403">LKVSEHDNVLLLNSKGISIQFPVSEIRKTGRAASGVRVMRIEQGTTIIDAQVAAAAEQQG</sequence>
<gene>
    <name evidence="1" type="ORF">B1A_20752</name>
</gene>
<dbReference type="Pfam" id="PF03989">
    <property type="entry name" value="DNA_gyraseA_C"/>
    <property type="match status" value="1"/>
</dbReference>
<comment type="caution">
    <text evidence="1">The sequence shown here is derived from an EMBL/GenBank/DDBJ whole genome shotgun (WGS) entry which is preliminary data.</text>
</comment>
<dbReference type="InterPro" id="IPR035516">
    <property type="entry name" value="Gyrase/topoIV_suA_C"/>
</dbReference>
<dbReference type="GO" id="GO:0005524">
    <property type="term" value="F:ATP binding"/>
    <property type="evidence" value="ECO:0007669"/>
    <property type="project" value="InterPro"/>
</dbReference>